<dbReference type="AlphaFoldDB" id="A0A6A5UHN3"/>
<dbReference type="PANTHER" id="PTHR28083:SF1">
    <property type="entry name" value="GOOD FOR FULL DBP5 ACTIVITY PROTEIN 2"/>
    <property type="match status" value="1"/>
</dbReference>
<keyword evidence="3" id="KW-1185">Reference proteome</keyword>
<evidence type="ECO:0000313" key="3">
    <source>
        <dbReference type="Proteomes" id="UP000800036"/>
    </source>
</evidence>
<dbReference type="GO" id="GO:0005634">
    <property type="term" value="C:nucleus"/>
    <property type="evidence" value="ECO:0007669"/>
    <property type="project" value="TreeGrafter"/>
</dbReference>
<reference evidence="2" key="1">
    <citation type="journal article" date="2020" name="Stud. Mycol.">
        <title>101 Dothideomycetes genomes: a test case for predicting lifestyles and emergence of pathogens.</title>
        <authorList>
            <person name="Haridas S."/>
            <person name="Albert R."/>
            <person name="Binder M."/>
            <person name="Bloem J."/>
            <person name="Labutti K."/>
            <person name="Salamov A."/>
            <person name="Andreopoulos B."/>
            <person name="Baker S."/>
            <person name="Barry K."/>
            <person name="Bills G."/>
            <person name="Bluhm B."/>
            <person name="Cannon C."/>
            <person name="Castanera R."/>
            <person name="Culley D."/>
            <person name="Daum C."/>
            <person name="Ezra D."/>
            <person name="Gonzalez J."/>
            <person name="Henrissat B."/>
            <person name="Kuo A."/>
            <person name="Liang C."/>
            <person name="Lipzen A."/>
            <person name="Lutzoni F."/>
            <person name="Magnuson J."/>
            <person name="Mondo S."/>
            <person name="Nolan M."/>
            <person name="Ohm R."/>
            <person name="Pangilinan J."/>
            <person name="Park H.-J."/>
            <person name="Ramirez L."/>
            <person name="Alfaro M."/>
            <person name="Sun H."/>
            <person name="Tritt A."/>
            <person name="Yoshinaga Y."/>
            <person name="Zwiers L.-H."/>
            <person name="Turgeon B."/>
            <person name="Goodwin S."/>
            <person name="Spatafora J."/>
            <person name="Crous P."/>
            <person name="Grigoriev I."/>
        </authorList>
    </citation>
    <scope>NUCLEOTIDE SEQUENCE</scope>
    <source>
        <strain evidence="2">CBS 107.79</strain>
    </source>
</reference>
<gene>
    <name evidence="2" type="ORF">BU23DRAFT_61960</name>
</gene>
<accession>A0A6A5UHN3</accession>
<dbReference type="EMBL" id="ML976787">
    <property type="protein sequence ID" value="KAF1964451.1"/>
    <property type="molecule type" value="Genomic_DNA"/>
</dbReference>
<dbReference type="InterPro" id="IPR040151">
    <property type="entry name" value="Gfd2/YDR514C-like"/>
</dbReference>
<sequence length="223" mass="25267">MASANNGVSITADLVAFQELARFLKHYNYLEVVQHFYIPDCRIGDAPALLDQASFVVLDLEWWENVELNNITEVGITVLRGKDMQEHAKIFDLENMLMKSTTHHWRVIEHCHMRNKLPKLNPGAELNSLFAHTRYVAKSDLKRGLIKIFHGHSDDGHKAPVILAGYAVWHDTGKLSRQYGVNLDKIPNIVYQTKDMNILAMQASVHAQGEKKPLSKIIEGFGV</sequence>
<dbReference type="PANTHER" id="PTHR28083">
    <property type="entry name" value="GOOD FOR FULL DBP5 ACTIVITY PROTEIN 2"/>
    <property type="match status" value="1"/>
</dbReference>
<dbReference type="Proteomes" id="UP000800036">
    <property type="component" value="Unassembled WGS sequence"/>
</dbReference>
<evidence type="ECO:0000313" key="2">
    <source>
        <dbReference type="EMBL" id="KAF1964451.1"/>
    </source>
</evidence>
<dbReference type="Pfam" id="PF21762">
    <property type="entry name" value="DEDDh_C"/>
    <property type="match status" value="1"/>
</dbReference>
<protein>
    <recommendedName>
        <fullName evidence="1">Gfd2/YDR514C-like C-terminal domain-containing protein</fullName>
    </recommendedName>
</protein>
<proteinExistence type="predicted"/>
<name>A0A6A5UHN3_9PLEO</name>
<organism evidence="2 3">
    <name type="scientific">Bimuria novae-zelandiae CBS 107.79</name>
    <dbReference type="NCBI Taxonomy" id="1447943"/>
    <lineage>
        <taxon>Eukaryota</taxon>
        <taxon>Fungi</taxon>
        <taxon>Dikarya</taxon>
        <taxon>Ascomycota</taxon>
        <taxon>Pezizomycotina</taxon>
        <taxon>Dothideomycetes</taxon>
        <taxon>Pleosporomycetidae</taxon>
        <taxon>Pleosporales</taxon>
        <taxon>Massarineae</taxon>
        <taxon>Didymosphaeriaceae</taxon>
        <taxon>Bimuria</taxon>
    </lineage>
</organism>
<dbReference type="InterPro" id="IPR048519">
    <property type="entry name" value="Gfd2/YDR514C-like_C"/>
</dbReference>
<dbReference type="OrthoDB" id="5953249at2759"/>
<feature type="domain" description="Gfd2/YDR514C-like C-terminal" evidence="1">
    <location>
        <begin position="55"/>
        <end position="221"/>
    </location>
</feature>
<evidence type="ECO:0000259" key="1">
    <source>
        <dbReference type="Pfam" id="PF21762"/>
    </source>
</evidence>